<dbReference type="Gene3D" id="2.60.40.10">
    <property type="entry name" value="Immunoglobulins"/>
    <property type="match status" value="2"/>
</dbReference>
<dbReference type="AlphaFoldDB" id="A0A6J8EU64"/>
<evidence type="ECO:0000259" key="3">
    <source>
        <dbReference type="PROSITE" id="PS50853"/>
    </source>
</evidence>
<dbReference type="OrthoDB" id="10028801at2759"/>
<proteinExistence type="predicted"/>
<dbReference type="EMBL" id="CACVKT020009955">
    <property type="protein sequence ID" value="CAC5424010.1"/>
    <property type="molecule type" value="Genomic_DNA"/>
</dbReference>
<organism evidence="4 5">
    <name type="scientific">Mytilus coruscus</name>
    <name type="common">Sea mussel</name>
    <dbReference type="NCBI Taxonomy" id="42192"/>
    <lineage>
        <taxon>Eukaryota</taxon>
        <taxon>Metazoa</taxon>
        <taxon>Spiralia</taxon>
        <taxon>Lophotrochozoa</taxon>
        <taxon>Mollusca</taxon>
        <taxon>Bivalvia</taxon>
        <taxon>Autobranchia</taxon>
        <taxon>Pteriomorphia</taxon>
        <taxon>Mytilida</taxon>
        <taxon>Mytiloidea</taxon>
        <taxon>Mytilidae</taxon>
        <taxon>Mytilinae</taxon>
        <taxon>Mytilus</taxon>
    </lineage>
</organism>
<accession>A0A6J8EU64</accession>
<feature type="domain" description="Fibronectin type-III" evidence="3">
    <location>
        <begin position="446"/>
        <end position="543"/>
    </location>
</feature>
<sequence length="676" mass="76363">MMDIRHSDSTSTIKETKTLCRPDPPKDIRIDVIGKIAKFSWIIPSNQGVSWSRIYLNDSKEGGVDLDYGRISKSKDIRFPTSSFDIDNLKMCSEYTVGIQCIRGSQHSEFTSQKFWMTNYTFTADIKENVALSWTTKLTDIFKVMSPIVSSIIYEVQFYSIISNSAMEKYIFDVMTKNLSAINITVIRVNRADAGLYSTETYWRRENIVDGCCLLIVTSKPINTTLTLQPEHPFVGDNITFTCSSTIQRWPEGYGTSRLSYQFHGNTRGATDNNKLQIHKLTKSDKGTNIKFQATDNLGKVSNMSNTVTLDPYYGPEKVMLEPAYTVINVTEGSTLGPIHCNATCNPKCKPRNVTTRSRKIGIKVNTRENIVIHVVSFPAPTVEWLRVTGFDWTVQKDRYDYRYKINSTIYIKSEKDFGEYRLKICNNLDCIGESITLTPEDRPEAPQNVSLEATSFRSVNLSWIAGFNGGHRQIFSIQFKTKDDGKWNKKVVHTNETRTESKVHYTLDQLKPDTSYKIIVFSTNKHGQRHASLEFKTKVEPILSPCAPSNSASISHLTVGLGCGIPPLLVVIIILVFIGRKNKDSNKDLKEKIVKSDKSDEYTVIQRSNPTFTEAYSTLQSPTESTALQADSLETDTYDECGVLADVEVYQTMDNRKSGDIRDEQGSGKTYIVLK</sequence>
<evidence type="ECO:0000259" key="2">
    <source>
        <dbReference type="PROSITE" id="PS50835"/>
    </source>
</evidence>
<dbReference type="InterPro" id="IPR007110">
    <property type="entry name" value="Ig-like_dom"/>
</dbReference>
<dbReference type="SUPFAM" id="SSF49265">
    <property type="entry name" value="Fibronectin type III"/>
    <property type="match status" value="1"/>
</dbReference>
<dbReference type="PROSITE" id="PS50835">
    <property type="entry name" value="IG_LIKE"/>
    <property type="match status" value="1"/>
</dbReference>
<dbReference type="PANTHER" id="PTHR23278:SF19">
    <property type="entry name" value="OBSCURIN"/>
    <property type="match status" value="1"/>
</dbReference>
<keyword evidence="1" id="KW-0812">Transmembrane</keyword>
<keyword evidence="1" id="KW-1133">Transmembrane helix</keyword>
<protein>
    <submittedName>
        <fullName evidence="4">Uncharacterized protein</fullName>
    </submittedName>
</protein>
<feature type="transmembrane region" description="Helical" evidence="1">
    <location>
        <begin position="555"/>
        <end position="579"/>
    </location>
</feature>
<keyword evidence="1" id="KW-0472">Membrane</keyword>
<keyword evidence="5" id="KW-1185">Reference proteome</keyword>
<evidence type="ECO:0000256" key="1">
    <source>
        <dbReference type="SAM" id="Phobius"/>
    </source>
</evidence>
<evidence type="ECO:0000313" key="4">
    <source>
        <dbReference type="EMBL" id="CAC5424010.1"/>
    </source>
</evidence>
<dbReference type="InterPro" id="IPR036116">
    <property type="entry name" value="FN3_sf"/>
</dbReference>
<dbReference type="Proteomes" id="UP000507470">
    <property type="component" value="Unassembled WGS sequence"/>
</dbReference>
<name>A0A6J8EU64_MYTCO</name>
<feature type="domain" description="Ig-like" evidence="2">
    <location>
        <begin position="323"/>
        <end position="439"/>
    </location>
</feature>
<gene>
    <name evidence="4" type="ORF">MCOR_55962</name>
</gene>
<dbReference type="Pfam" id="PF00041">
    <property type="entry name" value="fn3"/>
    <property type="match status" value="1"/>
</dbReference>
<dbReference type="SMART" id="SM00060">
    <property type="entry name" value="FN3"/>
    <property type="match status" value="2"/>
</dbReference>
<dbReference type="CDD" id="cd00063">
    <property type="entry name" value="FN3"/>
    <property type="match status" value="1"/>
</dbReference>
<reference evidence="4 5" key="1">
    <citation type="submission" date="2020-06" db="EMBL/GenBank/DDBJ databases">
        <authorList>
            <person name="Li R."/>
            <person name="Bekaert M."/>
        </authorList>
    </citation>
    <scope>NUCLEOTIDE SEQUENCE [LARGE SCALE GENOMIC DNA]</scope>
    <source>
        <strain evidence="5">wild</strain>
    </source>
</reference>
<dbReference type="InterPro" id="IPR003961">
    <property type="entry name" value="FN3_dom"/>
</dbReference>
<evidence type="ECO:0000313" key="5">
    <source>
        <dbReference type="Proteomes" id="UP000507470"/>
    </source>
</evidence>
<dbReference type="PANTHER" id="PTHR23278">
    <property type="entry name" value="SIDESTEP PROTEIN"/>
    <property type="match status" value="1"/>
</dbReference>
<dbReference type="InterPro" id="IPR013783">
    <property type="entry name" value="Ig-like_fold"/>
</dbReference>
<dbReference type="PROSITE" id="PS50853">
    <property type="entry name" value="FN3"/>
    <property type="match status" value="1"/>
</dbReference>